<dbReference type="EMBL" id="JRNR01000031">
    <property type="protein sequence ID" value="KGF49691.1"/>
    <property type="molecule type" value="Genomic_DNA"/>
</dbReference>
<feature type="signal peptide" evidence="3">
    <location>
        <begin position="1"/>
        <end position="20"/>
    </location>
</feature>
<evidence type="ECO:0000313" key="5">
    <source>
        <dbReference type="Proteomes" id="UP000029538"/>
    </source>
</evidence>
<dbReference type="PANTHER" id="PTHR47566:SF1">
    <property type="entry name" value="PROTEIN NUD1"/>
    <property type="match status" value="1"/>
</dbReference>
<organism evidence="4 5">
    <name type="scientific">Prevotella disiens DNF00882</name>
    <dbReference type="NCBI Taxonomy" id="1401075"/>
    <lineage>
        <taxon>Bacteria</taxon>
        <taxon>Pseudomonadati</taxon>
        <taxon>Bacteroidota</taxon>
        <taxon>Bacteroidia</taxon>
        <taxon>Bacteroidales</taxon>
        <taxon>Prevotellaceae</taxon>
        <taxon>Prevotella</taxon>
    </lineage>
</organism>
<dbReference type="PANTHER" id="PTHR47566">
    <property type="match status" value="1"/>
</dbReference>
<feature type="chain" id="PRO_5001916611" description="Internalin" evidence="3">
    <location>
        <begin position="21"/>
        <end position="382"/>
    </location>
</feature>
<protein>
    <recommendedName>
        <fullName evidence="6">Internalin</fullName>
    </recommendedName>
</protein>
<evidence type="ECO:0000256" key="3">
    <source>
        <dbReference type="SAM" id="SignalP"/>
    </source>
</evidence>
<dbReference type="SUPFAM" id="SSF52058">
    <property type="entry name" value="L domain-like"/>
    <property type="match status" value="1"/>
</dbReference>
<dbReference type="RefSeq" id="WP_036882841.1">
    <property type="nucleotide sequence ID" value="NZ_JRNR01000031.1"/>
</dbReference>
<keyword evidence="2" id="KW-0677">Repeat</keyword>
<keyword evidence="1" id="KW-0433">Leucine-rich repeat</keyword>
<dbReference type="InterPro" id="IPR032675">
    <property type="entry name" value="LRR_dom_sf"/>
</dbReference>
<evidence type="ECO:0008006" key="6">
    <source>
        <dbReference type="Google" id="ProtNLM"/>
    </source>
</evidence>
<dbReference type="AlphaFoldDB" id="A0A096ASI6"/>
<dbReference type="InterPro" id="IPR052574">
    <property type="entry name" value="CDIRP"/>
</dbReference>
<accession>A0A096ASI6</accession>
<dbReference type="GO" id="GO:0035591">
    <property type="term" value="F:signaling adaptor activity"/>
    <property type="evidence" value="ECO:0007669"/>
    <property type="project" value="TreeGrafter"/>
</dbReference>
<gene>
    <name evidence="4" type="ORF">HMPREF0654_04350</name>
</gene>
<evidence type="ECO:0000313" key="4">
    <source>
        <dbReference type="EMBL" id="KGF49691.1"/>
    </source>
</evidence>
<comment type="caution">
    <text evidence="4">The sequence shown here is derived from an EMBL/GenBank/DDBJ whole genome shotgun (WGS) entry which is preliminary data.</text>
</comment>
<name>A0A096ASI6_9BACT</name>
<dbReference type="Gene3D" id="3.80.10.10">
    <property type="entry name" value="Ribonuclease Inhibitor"/>
    <property type="match status" value="1"/>
</dbReference>
<keyword evidence="3" id="KW-0732">Signal</keyword>
<evidence type="ECO:0000256" key="1">
    <source>
        <dbReference type="ARBA" id="ARBA00022614"/>
    </source>
</evidence>
<dbReference type="Proteomes" id="UP000029538">
    <property type="component" value="Unassembled WGS sequence"/>
</dbReference>
<sequence length="382" mass="40704">MKKNLLIISAFLLTCLNIQATSNCPKGNVGKGKTKAVSVALAGENQVQTSIIEMTTAAGIGEYIMLSINADGPLEVTGAELKYGGMAGVKDAHIVIKGIITGVDCTEAQLTSLNLSQAPNLTTLICNSNSLENLEVGNLKELKILYCNKNKIKALDVKNNLKLEELDCCENELTTLDVTANSALKILLAYHNQLSAINVAQNPLLIGLDMSENKLSALDVTANTKLETIYCNGNNINGAAMEALVKSLPNRTDRAEKCHFFAIDTKNANEKNVISDTQVKASNAKNWQVLDYSAGDNDGNGIEYGGTSGVKPVATTSPATLKIAHHTLSIHNLLPQSKVKVYSVSGELLGEKSVKTDSTAFYIGNQTMVIAVINGVAHKISK</sequence>
<proteinExistence type="predicted"/>
<evidence type="ECO:0000256" key="2">
    <source>
        <dbReference type="ARBA" id="ARBA00022737"/>
    </source>
</evidence>
<reference evidence="4 5" key="1">
    <citation type="submission" date="2014-07" db="EMBL/GenBank/DDBJ databases">
        <authorList>
            <person name="McCorrison J."/>
            <person name="Sanka R."/>
            <person name="Torralba M."/>
            <person name="Gillis M."/>
            <person name="Haft D.H."/>
            <person name="Methe B."/>
            <person name="Sutton G."/>
            <person name="Nelson K.E."/>
        </authorList>
    </citation>
    <scope>NUCLEOTIDE SEQUENCE [LARGE SCALE GENOMIC DNA]</scope>
    <source>
        <strain evidence="4 5">DNF00882</strain>
    </source>
</reference>